<dbReference type="Proteomes" id="UP000283786">
    <property type="component" value="Plasmid p202"/>
</dbReference>
<reference evidence="2 3" key="1">
    <citation type="submission" date="2020-08" db="EMBL/GenBank/DDBJ databases">
        <title>Genome sequence of Rhodobacteraceae bacterium Lw-13e.</title>
        <authorList>
            <person name="Poehlein A."/>
            <person name="Wolter L."/>
            <person name="Daniel R."/>
            <person name="Brinkhoff T."/>
        </authorList>
    </citation>
    <scope>NUCLEOTIDE SEQUENCE [LARGE SCALE GENOMIC DNA]</scope>
    <source>
        <strain evidence="2 3">Lw-13e</strain>
        <plasmid evidence="2 3">p202</plasmid>
    </source>
</reference>
<evidence type="ECO:0000259" key="1">
    <source>
        <dbReference type="Pfam" id="PF13581"/>
    </source>
</evidence>
<dbReference type="EMBL" id="CP060437">
    <property type="protein sequence ID" value="QPM92256.1"/>
    <property type="molecule type" value="Genomic_DNA"/>
</dbReference>
<dbReference type="InterPro" id="IPR036890">
    <property type="entry name" value="HATPase_C_sf"/>
</dbReference>
<gene>
    <name evidence="2" type="ORF">PSAL_035200</name>
</gene>
<keyword evidence="2" id="KW-0614">Plasmid</keyword>
<keyword evidence="3" id="KW-1185">Reference proteome</keyword>
<geneLocation type="plasmid" evidence="2 3">
    <name>p202</name>
</geneLocation>
<name>A0A418SCR0_9RHOB</name>
<dbReference type="SUPFAM" id="SSF55874">
    <property type="entry name" value="ATPase domain of HSP90 chaperone/DNA topoisomerase II/histidine kinase"/>
    <property type="match status" value="1"/>
</dbReference>
<feature type="domain" description="Histidine kinase/HSP90-like ATPase" evidence="1">
    <location>
        <begin position="29"/>
        <end position="132"/>
    </location>
</feature>
<protein>
    <recommendedName>
        <fullName evidence="1">Histidine kinase/HSP90-like ATPase domain-containing protein</fullName>
    </recommendedName>
</protein>
<dbReference type="Pfam" id="PF13581">
    <property type="entry name" value="HATPase_c_2"/>
    <property type="match status" value="1"/>
</dbReference>
<evidence type="ECO:0000313" key="2">
    <source>
        <dbReference type="EMBL" id="QPM92256.1"/>
    </source>
</evidence>
<sequence length="137" mass="14940">MKPQIFHMPKRLDAVDPMVLALKGQVEGHLAMDVQFRFNICVSEALTNLVLHARSTDPDAQVDIALATVGEDIVIEIFDPPGAAAFDLREKAAALSEVDLLAEGGRGLGLILECADRVDYGAEGDRNRLRLAFRGRE</sequence>
<dbReference type="InterPro" id="IPR003594">
    <property type="entry name" value="HATPase_dom"/>
</dbReference>
<proteinExistence type="predicted"/>
<dbReference type="AlphaFoldDB" id="A0A418SCR0"/>
<evidence type="ECO:0000313" key="3">
    <source>
        <dbReference type="Proteomes" id="UP000283786"/>
    </source>
</evidence>
<dbReference type="KEGG" id="palw:PSAL_035200"/>
<dbReference type="Gene3D" id="3.30.565.10">
    <property type="entry name" value="Histidine kinase-like ATPase, C-terminal domain"/>
    <property type="match status" value="1"/>
</dbReference>
<dbReference type="CDD" id="cd16936">
    <property type="entry name" value="HATPase_RsbW-like"/>
    <property type="match status" value="1"/>
</dbReference>
<accession>A0A418SCR0</accession>
<organism evidence="2 3">
    <name type="scientific">Pseudooceanicola algae</name>
    <dbReference type="NCBI Taxonomy" id="1537215"/>
    <lineage>
        <taxon>Bacteria</taxon>
        <taxon>Pseudomonadati</taxon>
        <taxon>Pseudomonadota</taxon>
        <taxon>Alphaproteobacteria</taxon>
        <taxon>Rhodobacterales</taxon>
        <taxon>Paracoccaceae</taxon>
        <taxon>Pseudooceanicola</taxon>
    </lineage>
</organism>